<comment type="similarity">
    <text evidence="4">Belongs to the ropporin family.</text>
</comment>
<organism evidence="6">
    <name type="scientific">Physcomitrium patens</name>
    <name type="common">Spreading-leaved earth moss</name>
    <name type="synonym">Physcomitrella patens</name>
    <dbReference type="NCBI Taxonomy" id="3218"/>
    <lineage>
        <taxon>Eukaryota</taxon>
        <taxon>Viridiplantae</taxon>
        <taxon>Streptophyta</taxon>
        <taxon>Embryophyta</taxon>
        <taxon>Bryophyta</taxon>
        <taxon>Bryophytina</taxon>
        <taxon>Bryopsida</taxon>
        <taxon>Funariidae</taxon>
        <taxon>Funariales</taxon>
        <taxon>Funariaceae</taxon>
        <taxon>Physcomitrium</taxon>
    </lineage>
</organism>
<dbReference type="AlphaFoldDB" id="A0A2K1K2H5"/>
<dbReference type="PaxDb" id="3218-PP1S24_205V6.1"/>
<evidence type="ECO:0000256" key="5">
    <source>
        <dbReference type="SAM" id="Coils"/>
    </source>
</evidence>
<protein>
    <submittedName>
        <fullName evidence="6 7">Uncharacterized protein</fullName>
    </submittedName>
</protein>
<dbReference type="RefSeq" id="XP_024385023.1">
    <property type="nucleotide sequence ID" value="XM_024529255.2"/>
</dbReference>
<feature type="coiled-coil region" evidence="5">
    <location>
        <begin position="194"/>
        <end position="228"/>
    </location>
</feature>
<dbReference type="EnsemblPlants" id="Pp3c9_8390V3.2">
    <property type="protein sequence ID" value="Pp3c9_8390V3.2"/>
    <property type="gene ID" value="Pp3c9_8390"/>
</dbReference>
<keyword evidence="2" id="KW-0969">Cilium</keyword>
<proteinExistence type="inferred from homology"/>
<dbReference type="OrthoDB" id="1902627at2759"/>
<dbReference type="Gramene" id="Pp3c9_8390V3.1">
    <property type="protein sequence ID" value="Pp3c9_8390V3.1"/>
    <property type="gene ID" value="Pp3c9_8390"/>
</dbReference>
<evidence type="ECO:0000256" key="4">
    <source>
        <dbReference type="ARBA" id="ARBA00035651"/>
    </source>
</evidence>
<dbReference type="Gramene" id="Pp3c9_8390V3.2">
    <property type="protein sequence ID" value="Pp3c9_8390V3.2"/>
    <property type="gene ID" value="Pp3c9_8390"/>
</dbReference>
<dbReference type="GO" id="GO:0031514">
    <property type="term" value="C:motile cilium"/>
    <property type="evidence" value="ECO:0007669"/>
    <property type="project" value="UniProtKB-SubCell"/>
</dbReference>
<evidence type="ECO:0000313" key="7">
    <source>
        <dbReference type="EnsemblPlants" id="Pp3c9_8390V3.1"/>
    </source>
</evidence>
<evidence type="ECO:0000313" key="8">
    <source>
        <dbReference type="Proteomes" id="UP000006727"/>
    </source>
</evidence>
<reference evidence="6 8" key="1">
    <citation type="journal article" date="2008" name="Science">
        <title>The Physcomitrella genome reveals evolutionary insights into the conquest of land by plants.</title>
        <authorList>
            <person name="Rensing S."/>
            <person name="Lang D."/>
            <person name="Zimmer A."/>
            <person name="Terry A."/>
            <person name="Salamov A."/>
            <person name="Shapiro H."/>
            <person name="Nishiyama T."/>
            <person name="Perroud P.-F."/>
            <person name="Lindquist E."/>
            <person name="Kamisugi Y."/>
            <person name="Tanahashi T."/>
            <person name="Sakakibara K."/>
            <person name="Fujita T."/>
            <person name="Oishi K."/>
            <person name="Shin-I T."/>
            <person name="Kuroki Y."/>
            <person name="Toyoda A."/>
            <person name="Suzuki Y."/>
            <person name="Hashimoto A."/>
            <person name="Yamaguchi K."/>
            <person name="Sugano A."/>
            <person name="Kohara Y."/>
            <person name="Fujiyama A."/>
            <person name="Anterola A."/>
            <person name="Aoki S."/>
            <person name="Ashton N."/>
            <person name="Barbazuk W.B."/>
            <person name="Barker E."/>
            <person name="Bennetzen J."/>
            <person name="Bezanilla M."/>
            <person name="Blankenship R."/>
            <person name="Cho S.H."/>
            <person name="Dutcher S."/>
            <person name="Estelle M."/>
            <person name="Fawcett J.A."/>
            <person name="Gundlach H."/>
            <person name="Hanada K."/>
            <person name="Heyl A."/>
            <person name="Hicks K.A."/>
            <person name="Hugh J."/>
            <person name="Lohr M."/>
            <person name="Mayer K."/>
            <person name="Melkozernov A."/>
            <person name="Murata T."/>
            <person name="Nelson D."/>
            <person name="Pils B."/>
            <person name="Prigge M."/>
            <person name="Reiss B."/>
            <person name="Renner T."/>
            <person name="Rombauts S."/>
            <person name="Rushton P."/>
            <person name="Sanderfoot A."/>
            <person name="Schween G."/>
            <person name="Shiu S.-H."/>
            <person name="Stueber K."/>
            <person name="Theodoulou F.L."/>
            <person name="Tu H."/>
            <person name="Van de Peer Y."/>
            <person name="Verrier P.J."/>
            <person name="Waters E."/>
            <person name="Wood A."/>
            <person name="Yang L."/>
            <person name="Cove D."/>
            <person name="Cuming A."/>
            <person name="Hasebe M."/>
            <person name="Lucas S."/>
            <person name="Mishler D.B."/>
            <person name="Reski R."/>
            <person name="Grigoriev I."/>
            <person name="Quatrano R.S."/>
            <person name="Boore J.L."/>
        </authorList>
    </citation>
    <scope>NUCLEOTIDE SEQUENCE [LARGE SCALE GENOMIC DNA]</scope>
    <source>
        <strain evidence="7 8">cv. Gransden 2004</strain>
    </source>
</reference>
<name>A0A2K1K2H5_PHYPA</name>
<accession>A0A2K1K2H5</accession>
<keyword evidence="3" id="KW-0966">Cell projection</keyword>
<dbReference type="RefSeq" id="XP_073392578.1">
    <property type="nucleotide sequence ID" value="XM_073536477.1"/>
</dbReference>
<feature type="coiled-coil region" evidence="5">
    <location>
        <begin position="281"/>
        <end position="308"/>
    </location>
</feature>
<gene>
    <name evidence="7" type="primary">LOC112286889</name>
    <name evidence="6" type="ORF">PHYPA_012449</name>
</gene>
<keyword evidence="8" id="KW-1185">Reference proteome</keyword>
<keyword evidence="5" id="KW-0175">Coiled coil</keyword>
<reference evidence="6 8" key="2">
    <citation type="journal article" date="2018" name="Plant J.">
        <title>The Physcomitrella patens chromosome-scale assembly reveals moss genome structure and evolution.</title>
        <authorList>
            <person name="Lang D."/>
            <person name="Ullrich K.K."/>
            <person name="Murat F."/>
            <person name="Fuchs J."/>
            <person name="Jenkins J."/>
            <person name="Haas F.B."/>
            <person name="Piednoel M."/>
            <person name="Gundlach H."/>
            <person name="Van Bel M."/>
            <person name="Meyberg R."/>
            <person name="Vives C."/>
            <person name="Morata J."/>
            <person name="Symeonidi A."/>
            <person name="Hiss M."/>
            <person name="Muchero W."/>
            <person name="Kamisugi Y."/>
            <person name="Saleh O."/>
            <person name="Blanc G."/>
            <person name="Decker E.L."/>
            <person name="van Gessel N."/>
            <person name="Grimwood J."/>
            <person name="Hayes R.D."/>
            <person name="Graham S.W."/>
            <person name="Gunter L.E."/>
            <person name="McDaniel S.F."/>
            <person name="Hoernstein S.N.W."/>
            <person name="Larsson A."/>
            <person name="Li F.W."/>
            <person name="Perroud P.F."/>
            <person name="Phillips J."/>
            <person name="Ranjan P."/>
            <person name="Rokshar D.S."/>
            <person name="Rothfels C.J."/>
            <person name="Schneider L."/>
            <person name="Shu S."/>
            <person name="Stevenson D.W."/>
            <person name="Thummler F."/>
            <person name="Tillich M."/>
            <person name="Villarreal Aguilar J.C."/>
            <person name="Widiez T."/>
            <person name="Wong G.K."/>
            <person name="Wymore A."/>
            <person name="Zhang Y."/>
            <person name="Zimmer A.D."/>
            <person name="Quatrano R.S."/>
            <person name="Mayer K.F.X."/>
            <person name="Goodstein D."/>
            <person name="Casacuberta J.M."/>
            <person name="Vandepoele K."/>
            <person name="Reski R."/>
            <person name="Cuming A.C."/>
            <person name="Tuskan G.A."/>
            <person name="Maumus F."/>
            <person name="Salse J."/>
            <person name="Schmutz J."/>
            <person name="Rensing S.A."/>
        </authorList>
    </citation>
    <scope>NUCLEOTIDE SEQUENCE [LARGE SCALE GENOMIC DNA]</scope>
    <source>
        <strain evidence="7 8">cv. Gransden 2004</strain>
    </source>
</reference>
<dbReference type="RefSeq" id="XP_073392579.1">
    <property type="nucleotide sequence ID" value="XM_073536478.1"/>
</dbReference>
<evidence type="ECO:0000313" key="6">
    <source>
        <dbReference type="EMBL" id="PNR47976.1"/>
    </source>
</evidence>
<reference evidence="7" key="3">
    <citation type="submission" date="2020-12" db="UniProtKB">
        <authorList>
            <consortium name="EnsemblPlants"/>
        </authorList>
    </citation>
    <scope>IDENTIFICATION</scope>
</reference>
<keyword evidence="2" id="KW-0282">Flagellum</keyword>
<dbReference type="Proteomes" id="UP000006727">
    <property type="component" value="Chromosome 9"/>
</dbReference>
<sequence>MAKPAVEAAEDLKSLHWDLRSKVGDWDPKCKNAGPCRVAGCGARPMQSPLTSDLSLRLSTWDSELTEACPQLAGECGGTWIASGATGGPVGRGPIFALDLAPCDDVGSPPSPTSPKVRIVPSVSKKLVLAYRNKESLVEEIIDLKRAVQDQQMHIQHHKIQASIIEMENRKMIRDIEDMEKPNCHSKATKPQGTVKLRARIQGLKNKIAQLQNKAEQQSEEIHKLRTDARVSHTKEIEFERDVFAGEITRLTSLVKRLKQLVNYAATLEDRDQIGPMTFRVKELEDESIKLEEDNAKLEKEMAKTAHTLKWARIKANDDTMEARSAEKKCRDLEHANVRMAAAIEKTKKSNNQLSSHLKTTQKTLKKLKGSFF</sequence>
<dbReference type="OMA" id="DTMEARS"/>
<dbReference type="PANTHER" id="PTHR14952">
    <property type="entry name" value="ROPPORIN-1-LIKE PROTEIN"/>
    <property type="match status" value="1"/>
</dbReference>
<dbReference type="Gramene" id="Pp3c9_8390V3.3">
    <property type="protein sequence ID" value="Pp3c9_8390V3.3"/>
    <property type="gene ID" value="Pp3c9_8390"/>
</dbReference>
<dbReference type="EMBL" id="ABEU02000009">
    <property type="protein sequence ID" value="PNR47976.1"/>
    <property type="molecule type" value="Genomic_DNA"/>
</dbReference>
<dbReference type="PANTHER" id="PTHR14952:SF21">
    <property type="entry name" value="IQ DOMAIN-CONTAINING PROTEIN E"/>
    <property type="match status" value="1"/>
</dbReference>
<dbReference type="EnsemblPlants" id="Pp3c9_8390V3.3">
    <property type="protein sequence ID" value="Pp3c9_8390V3.3"/>
    <property type="gene ID" value="Pp3c9_8390"/>
</dbReference>
<evidence type="ECO:0000256" key="3">
    <source>
        <dbReference type="ARBA" id="ARBA00023273"/>
    </source>
</evidence>
<evidence type="ECO:0000256" key="1">
    <source>
        <dbReference type="ARBA" id="ARBA00004230"/>
    </source>
</evidence>
<dbReference type="EnsemblPlants" id="Pp3c9_8390V3.1">
    <property type="protein sequence ID" value="Pp3c9_8390V3.1"/>
    <property type="gene ID" value="Pp3c9_8390"/>
</dbReference>
<comment type="subcellular location">
    <subcellularLocation>
        <location evidence="1">Cell projection</location>
        <location evidence="1">Cilium</location>
        <location evidence="1">Flagellum</location>
    </subcellularLocation>
</comment>
<evidence type="ECO:0000256" key="2">
    <source>
        <dbReference type="ARBA" id="ARBA00022846"/>
    </source>
</evidence>
<dbReference type="GeneID" id="112286889"/>